<dbReference type="AlphaFoldDB" id="A0A8J5XJ74"/>
<evidence type="ECO:0000256" key="8">
    <source>
        <dbReference type="SAM" id="Coils"/>
    </source>
</evidence>
<organism evidence="9 10">
    <name type="scientific">Diacronema lutheri</name>
    <name type="common">Unicellular marine alga</name>
    <name type="synonym">Monochrysis lutheri</name>
    <dbReference type="NCBI Taxonomy" id="2081491"/>
    <lineage>
        <taxon>Eukaryota</taxon>
        <taxon>Haptista</taxon>
        <taxon>Haptophyta</taxon>
        <taxon>Pavlovophyceae</taxon>
        <taxon>Pavlovales</taxon>
        <taxon>Pavlovaceae</taxon>
        <taxon>Diacronema</taxon>
    </lineage>
</organism>
<evidence type="ECO:0000256" key="2">
    <source>
        <dbReference type="ARBA" id="ARBA00010916"/>
    </source>
</evidence>
<dbReference type="InterPro" id="IPR015418">
    <property type="entry name" value="Eaf6"/>
</dbReference>
<evidence type="ECO:0000256" key="4">
    <source>
        <dbReference type="ARBA" id="ARBA00023015"/>
    </source>
</evidence>
<evidence type="ECO:0000256" key="6">
    <source>
        <dbReference type="ARBA" id="ARBA00023163"/>
    </source>
</evidence>
<keyword evidence="7" id="KW-0539">Nucleus</keyword>
<evidence type="ECO:0000256" key="5">
    <source>
        <dbReference type="ARBA" id="ARBA00023054"/>
    </source>
</evidence>
<dbReference type="Proteomes" id="UP000751190">
    <property type="component" value="Unassembled WGS sequence"/>
</dbReference>
<dbReference type="GO" id="GO:0005634">
    <property type="term" value="C:nucleus"/>
    <property type="evidence" value="ECO:0007669"/>
    <property type="project" value="UniProtKB-SubCell"/>
</dbReference>
<name>A0A8J5XJ74_DIALT</name>
<comment type="subcellular location">
    <subcellularLocation>
        <location evidence="1">Nucleus</location>
    </subcellularLocation>
</comment>
<dbReference type="PANTHER" id="PTHR13476">
    <property type="entry name" value="CHROMATIN MODIFICATION-RELATED PROTEIN MEAF6"/>
    <property type="match status" value="1"/>
</dbReference>
<feature type="coiled-coil region" evidence="8">
    <location>
        <begin position="1"/>
        <end position="28"/>
    </location>
</feature>
<evidence type="ECO:0000256" key="3">
    <source>
        <dbReference type="ARBA" id="ARBA00022853"/>
    </source>
</evidence>
<evidence type="ECO:0000313" key="10">
    <source>
        <dbReference type="Proteomes" id="UP000751190"/>
    </source>
</evidence>
<dbReference type="EMBL" id="JAGTXO010000004">
    <property type="protein sequence ID" value="KAG8468678.1"/>
    <property type="molecule type" value="Genomic_DNA"/>
</dbReference>
<dbReference type="Pfam" id="PF09340">
    <property type="entry name" value="NuA4"/>
    <property type="match status" value="1"/>
</dbReference>
<dbReference type="OMA" id="VVKGWDR"/>
<gene>
    <name evidence="9" type="ORF">KFE25_013761</name>
</gene>
<evidence type="ECO:0000256" key="7">
    <source>
        <dbReference type="ARBA" id="ARBA00023242"/>
    </source>
</evidence>
<sequence>MADYARQFSELQEKKYAIEEQLAAVENELYNLEGVYLEETLEMGNILRAWDGYLGTQNSSGAIRRINRFRESDRLFSASSVTSNAVAAGNKTVAVTAAASTLKKGRKRDAEE</sequence>
<proteinExistence type="inferred from homology"/>
<comment type="similarity">
    <text evidence="2">Belongs to the EAF6 family.</text>
</comment>
<dbReference type="GO" id="GO:0006325">
    <property type="term" value="P:chromatin organization"/>
    <property type="evidence" value="ECO:0007669"/>
    <property type="project" value="UniProtKB-KW"/>
</dbReference>
<keyword evidence="10" id="KW-1185">Reference proteome</keyword>
<dbReference type="GO" id="GO:0000123">
    <property type="term" value="C:histone acetyltransferase complex"/>
    <property type="evidence" value="ECO:0007669"/>
    <property type="project" value="InterPro"/>
</dbReference>
<keyword evidence="5 8" id="KW-0175">Coiled coil</keyword>
<evidence type="ECO:0000313" key="9">
    <source>
        <dbReference type="EMBL" id="KAG8468678.1"/>
    </source>
</evidence>
<keyword evidence="4" id="KW-0805">Transcription regulation</keyword>
<evidence type="ECO:0000256" key="1">
    <source>
        <dbReference type="ARBA" id="ARBA00004123"/>
    </source>
</evidence>
<keyword evidence="6" id="KW-0804">Transcription</keyword>
<dbReference type="OrthoDB" id="440324at2759"/>
<evidence type="ECO:0008006" key="11">
    <source>
        <dbReference type="Google" id="ProtNLM"/>
    </source>
</evidence>
<reference evidence="9" key="1">
    <citation type="submission" date="2021-05" db="EMBL/GenBank/DDBJ databases">
        <title>The genome of the haptophyte Pavlova lutheri (Diacronema luteri, Pavlovales) - a model for lipid biosynthesis in eukaryotic algae.</title>
        <authorList>
            <person name="Hulatt C.J."/>
            <person name="Posewitz M.C."/>
        </authorList>
    </citation>
    <scope>NUCLEOTIDE SEQUENCE</scope>
    <source>
        <strain evidence="9">NIVA-4/92</strain>
    </source>
</reference>
<protein>
    <recommendedName>
        <fullName evidence="11">Chromatin modification-related protein MEAF6</fullName>
    </recommendedName>
</protein>
<comment type="caution">
    <text evidence="9">The sequence shown here is derived from an EMBL/GenBank/DDBJ whole genome shotgun (WGS) entry which is preliminary data.</text>
</comment>
<keyword evidence="3" id="KW-0156">Chromatin regulator</keyword>
<accession>A0A8J5XJ74</accession>